<accession>A0AAV7DAT3</accession>
<comment type="caution">
    <text evidence="1">The sequence shown here is derived from an EMBL/GenBank/DDBJ whole genome shotgun (WGS) entry which is preliminary data.</text>
</comment>
<dbReference type="Proteomes" id="UP000824782">
    <property type="component" value="Unassembled WGS sequence"/>
</dbReference>
<protein>
    <submittedName>
        <fullName evidence="1">Uncharacterized protein</fullName>
    </submittedName>
</protein>
<keyword evidence="2" id="KW-1185">Reference proteome</keyword>
<proteinExistence type="predicted"/>
<name>A0AAV7DAT3_ENGPU</name>
<evidence type="ECO:0000313" key="2">
    <source>
        <dbReference type="Proteomes" id="UP000824782"/>
    </source>
</evidence>
<organism evidence="1 2">
    <name type="scientific">Engystomops pustulosus</name>
    <name type="common">Tungara frog</name>
    <name type="synonym">Physalaemus pustulosus</name>
    <dbReference type="NCBI Taxonomy" id="76066"/>
    <lineage>
        <taxon>Eukaryota</taxon>
        <taxon>Metazoa</taxon>
        <taxon>Chordata</taxon>
        <taxon>Craniata</taxon>
        <taxon>Vertebrata</taxon>
        <taxon>Euteleostomi</taxon>
        <taxon>Amphibia</taxon>
        <taxon>Batrachia</taxon>
        <taxon>Anura</taxon>
        <taxon>Neobatrachia</taxon>
        <taxon>Hyloidea</taxon>
        <taxon>Leptodactylidae</taxon>
        <taxon>Leiuperinae</taxon>
        <taxon>Engystomops</taxon>
    </lineage>
</organism>
<reference evidence="1" key="1">
    <citation type="thesis" date="2020" institute="ProQuest LLC" country="789 East Eisenhower Parkway, Ann Arbor, MI, USA">
        <title>Comparative Genomics and Chromosome Evolution.</title>
        <authorList>
            <person name="Mudd A.B."/>
        </authorList>
    </citation>
    <scope>NUCLEOTIDE SEQUENCE</scope>
    <source>
        <strain evidence="1">237g6f4</strain>
        <tissue evidence="1">Blood</tissue>
    </source>
</reference>
<evidence type="ECO:0000313" key="1">
    <source>
        <dbReference type="EMBL" id="KAG8594567.1"/>
    </source>
</evidence>
<gene>
    <name evidence="1" type="ORF">GDO81_001251</name>
</gene>
<dbReference type="AlphaFoldDB" id="A0AAV7DAT3"/>
<dbReference type="EMBL" id="WNYA01000001">
    <property type="protein sequence ID" value="KAG8594567.1"/>
    <property type="molecule type" value="Genomic_DNA"/>
</dbReference>
<sequence>MTGACCLLHIGLQEMKNYKKDCRKLKQQKFAQPLLSLNSSSLLKPQAANIQSNDYENMERGLLKNIYRYPHRVQQIAAPEHTMQEQAITVVRHITVDLRPVLREAVDLCEEESSDAEKRPKSPAVCLDQGLHREFDSHLISQRPSVHDLQSENSSVSTSELLEQGWNRRYFSLENEGRIQSNPGTISFSLPSLQNNEGCEKKWKPSQKSQRRISLLEINKRLLSFEKDKQLRVTPPVSFPKIILKELSSQKSKEQRLLPNENPAWLGLENLQLPVSDLVKVIKEQTSSEQHTLIAKVLCSLREKQEKDTLHHVRVPGRMNKESPQKIPQIPCGGGEIRLTWIKRS</sequence>